<protein>
    <submittedName>
        <fullName evidence="5">GntR family transcriptional regulator</fullName>
    </submittedName>
</protein>
<keyword evidence="2" id="KW-0238">DNA-binding</keyword>
<dbReference type="PROSITE" id="PS50949">
    <property type="entry name" value="HTH_GNTR"/>
    <property type="match status" value="1"/>
</dbReference>
<dbReference type="InterPro" id="IPR011711">
    <property type="entry name" value="GntR_C"/>
</dbReference>
<sequence length="222" mass="24639">MTLNLTDTIRLTLESEIRQGQILPGQPIEEKVLIERFSASRTPVREALQQLAAQGLVRLVARVGAVVPRLSVKELLSLLELLAELEGACAKFAARRMAESERLALADAVTACEQAAQAQDWQHYELANDRFHDVIYVGSRNPYAVEQIRMIRMRSRAYVPNRFEQPRRMKKSVEEHKAIALCVIGEDAEGAQAAMISHIAIGGRDFAEFVSGIPDDFLAAAT</sequence>
<dbReference type="Pfam" id="PF07729">
    <property type="entry name" value="FCD"/>
    <property type="match status" value="1"/>
</dbReference>
<dbReference type="SMART" id="SM00345">
    <property type="entry name" value="HTH_GNTR"/>
    <property type="match status" value="1"/>
</dbReference>
<dbReference type="SUPFAM" id="SSF48008">
    <property type="entry name" value="GntR ligand-binding domain-like"/>
    <property type="match status" value="1"/>
</dbReference>
<dbReference type="GO" id="GO:0003700">
    <property type="term" value="F:DNA-binding transcription factor activity"/>
    <property type="evidence" value="ECO:0007669"/>
    <property type="project" value="InterPro"/>
</dbReference>
<dbReference type="SMART" id="SM00895">
    <property type="entry name" value="FCD"/>
    <property type="match status" value="1"/>
</dbReference>
<keyword evidence="1" id="KW-0805">Transcription regulation</keyword>
<evidence type="ECO:0000313" key="6">
    <source>
        <dbReference type="Proteomes" id="UP000005808"/>
    </source>
</evidence>
<dbReference type="InterPro" id="IPR000524">
    <property type="entry name" value="Tscrpt_reg_HTH_GntR"/>
</dbReference>
<dbReference type="GO" id="GO:0003677">
    <property type="term" value="F:DNA binding"/>
    <property type="evidence" value="ECO:0007669"/>
    <property type="project" value="UniProtKB-KW"/>
</dbReference>
<evidence type="ECO:0000313" key="5">
    <source>
        <dbReference type="EMBL" id="EHP38377.1"/>
    </source>
</evidence>
<dbReference type="PATRIC" id="fig|1127483.3.peg.7482"/>
<dbReference type="PANTHER" id="PTHR43537:SF49">
    <property type="entry name" value="TRANSCRIPTIONAL REGULATORY PROTEIN"/>
    <property type="match status" value="1"/>
</dbReference>
<comment type="caution">
    <text evidence="5">The sequence shown here is derived from an EMBL/GenBank/DDBJ whole genome shotgun (WGS) entry which is preliminary data.</text>
</comment>
<name>H1SGI4_9BURK</name>
<gene>
    <name evidence="5" type="ORF">OR16_37555</name>
</gene>
<dbReference type="OrthoDB" id="5343379at2"/>
<dbReference type="Gene3D" id="1.20.120.530">
    <property type="entry name" value="GntR ligand-binding domain-like"/>
    <property type="match status" value="1"/>
</dbReference>
<dbReference type="SUPFAM" id="SSF46785">
    <property type="entry name" value="Winged helix' DNA-binding domain"/>
    <property type="match status" value="1"/>
</dbReference>
<evidence type="ECO:0000259" key="4">
    <source>
        <dbReference type="PROSITE" id="PS50949"/>
    </source>
</evidence>
<dbReference type="EMBL" id="AHJE01000129">
    <property type="protein sequence ID" value="EHP38377.1"/>
    <property type="molecule type" value="Genomic_DNA"/>
</dbReference>
<feature type="domain" description="HTH gntR-type" evidence="4">
    <location>
        <begin position="3"/>
        <end position="70"/>
    </location>
</feature>
<dbReference type="AlphaFoldDB" id="H1SGI4"/>
<evidence type="ECO:0000256" key="1">
    <source>
        <dbReference type="ARBA" id="ARBA00023015"/>
    </source>
</evidence>
<organism evidence="5 6">
    <name type="scientific">Cupriavidus basilensis OR16</name>
    <dbReference type="NCBI Taxonomy" id="1127483"/>
    <lineage>
        <taxon>Bacteria</taxon>
        <taxon>Pseudomonadati</taxon>
        <taxon>Pseudomonadota</taxon>
        <taxon>Betaproteobacteria</taxon>
        <taxon>Burkholderiales</taxon>
        <taxon>Burkholderiaceae</taxon>
        <taxon>Cupriavidus</taxon>
    </lineage>
</organism>
<evidence type="ECO:0000256" key="2">
    <source>
        <dbReference type="ARBA" id="ARBA00023125"/>
    </source>
</evidence>
<dbReference type="RefSeq" id="WP_006163503.1">
    <property type="nucleotide sequence ID" value="NZ_AHJE01000129.1"/>
</dbReference>
<keyword evidence="3" id="KW-0804">Transcription</keyword>
<dbReference type="InterPro" id="IPR036390">
    <property type="entry name" value="WH_DNA-bd_sf"/>
</dbReference>
<evidence type="ECO:0000256" key="3">
    <source>
        <dbReference type="ARBA" id="ARBA00023163"/>
    </source>
</evidence>
<dbReference type="PRINTS" id="PR00035">
    <property type="entry name" value="HTHGNTR"/>
</dbReference>
<dbReference type="Proteomes" id="UP000005808">
    <property type="component" value="Unassembled WGS sequence"/>
</dbReference>
<reference evidence="5 6" key="1">
    <citation type="journal article" date="2012" name="J. Bacteriol.">
        <title>De Novo Genome Project of Cupriavidus basilensis OR16.</title>
        <authorList>
            <person name="Cserhati M."/>
            <person name="Kriszt B."/>
            <person name="Szoboszlay S."/>
            <person name="Toth A."/>
            <person name="Szabo I."/>
            <person name="Tancsics A."/>
            <person name="Nagy I."/>
            <person name="Horvath B."/>
            <person name="Nagy I."/>
            <person name="Kukolya J."/>
        </authorList>
    </citation>
    <scope>NUCLEOTIDE SEQUENCE [LARGE SCALE GENOMIC DNA]</scope>
    <source>
        <strain evidence="5 6">OR16</strain>
    </source>
</reference>
<dbReference type="PANTHER" id="PTHR43537">
    <property type="entry name" value="TRANSCRIPTIONAL REGULATOR, GNTR FAMILY"/>
    <property type="match status" value="1"/>
</dbReference>
<dbReference type="InterPro" id="IPR008920">
    <property type="entry name" value="TF_FadR/GntR_C"/>
</dbReference>
<dbReference type="Pfam" id="PF00392">
    <property type="entry name" value="GntR"/>
    <property type="match status" value="1"/>
</dbReference>
<dbReference type="Gene3D" id="1.10.10.10">
    <property type="entry name" value="Winged helix-like DNA-binding domain superfamily/Winged helix DNA-binding domain"/>
    <property type="match status" value="1"/>
</dbReference>
<accession>H1SGI4</accession>
<proteinExistence type="predicted"/>
<dbReference type="InterPro" id="IPR036388">
    <property type="entry name" value="WH-like_DNA-bd_sf"/>
</dbReference>